<dbReference type="EMBL" id="CP048288">
    <property type="protein sequence ID" value="QHW35827.1"/>
    <property type="molecule type" value="Genomic_DNA"/>
</dbReference>
<name>A0A6C0PBA9_9BACL</name>
<dbReference type="GO" id="GO:0008745">
    <property type="term" value="F:N-acetylmuramoyl-L-alanine amidase activity"/>
    <property type="evidence" value="ECO:0007669"/>
    <property type="project" value="UniProtKB-EC"/>
</dbReference>
<dbReference type="KEGG" id="prz:GZH47_33590"/>
<keyword evidence="3" id="KW-0378">Hydrolase</keyword>
<dbReference type="GO" id="GO:0071555">
    <property type="term" value="P:cell wall organization"/>
    <property type="evidence" value="ECO:0007669"/>
    <property type="project" value="UniProtKB-KW"/>
</dbReference>
<reference evidence="6 7" key="1">
    <citation type="submission" date="2020-02" db="EMBL/GenBank/DDBJ databases">
        <title>Paenibacillus sp. nov., isolated from rhizosphere soil of tomato.</title>
        <authorList>
            <person name="Weon H.-Y."/>
            <person name="Lee S.A."/>
        </authorList>
    </citation>
    <scope>NUCLEOTIDE SEQUENCE [LARGE SCALE GENOMIC DNA]</scope>
    <source>
        <strain evidence="6 7">14171R-81</strain>
        <plasmid evidence="6 7">unnamed2</plasmid>
    </source>
</reference>
<feature type="domain" description="N-acetylmuramoyl-L-alanine amidase" evidence="5">
    <location>
        <begin position="14"/>
        <end position="161"/>
    </location>
</feature>
<evidence type="ECO:0000256" key="4">
    <source>
        <dbReference type="ARBA" id="ARBA00023316"/>
    </source>
</evidence>
<sequence length="376" mass="41313">MLAITEMMIPVNPFSRPGIKLKARKGLVMHYTASRGAPAVNIAKYFAGLQFQHENDSDDDTYASAQYSVDRKSIYRVIPDYEMAYHCGSKTYTAEALNHLGSYPNNSTIGIEMCIEKDGSIHEETFQNAADLAAYLITTYAFPESEIWTHKGVVGWKDCPLPWVQKPSEYERFKKEVNARLHPVIAPSEYRIDVKYNGTALAEKGISRGTDSYTPLRAIAERSRTSVNWDPKLNKGILNSKVMDSSFVINGVGYAKSTEVAAALGLNVKWGGKDSAVGFDEIVHECNVVIGGKTVKGFIRQANSNSYVAVRDAGDAAGATVGWDQETLLSSLNGTALQTTFVYQEVGYAHTREVAAILGLNIKWDGATNTVKLTKE</sequence>
<dbReference type="PANTHER" id="PTHR30417">
    <property type="entry name" value="N-ACETYLMURAMOYL-L-ALANINE AMIDASE AMID"/>
    <property type="match status" value="1"/>
</dbReference>
<keyword evidence="4" id="KW-0961">Cell wall biogenesis/degradation</keyword>
<dbReference type="InterPro" id="IPR036505">
    <property type="entry name" value="Amidase/PGRP_sf"/>
</dbReference>
<evidence type="ECO:0000256" key="2">
    <source>
        <dbReference type="ARBA" id="ARBA00011901"/>
    </source>
</evidence>
<dbReference type="InterPro" id="IPR051206">
    <property type="entry name" value="NAMLAA_amidase_2"/>
</dbReference>
<dbReference type="Gene3D" id="3.40.80.10">
    <property type="entry name" value="Peptidoglycan recognition protein-like"/>
    <property type="match status" value="1"/>
</dbReference>
<proteinExistence type="predicted"/>
<comment type="catalytic activity">
    <reaction evidence="1">
        <text>Hydrolyzes the link between N-acetylmuramoyl residues and L-amino acid residues in certain cell-wall glycopeptides.</text>
        <dbReference type="EC" id="3.5.1.28"/>
    </reaction>
</comment>
<keyword evidence="7" id="KW-1185">Reference proteome</keyword>
<dbReference type="RefSeq" id="WP_162645961.1">
    <property type="nucleotide sequence ID" value="NZ_CP048288.1"/>
</dbReference>
<geneLocation type="plasmid" evidence="6 7">
    <name>unnamed2</name>
</geneLocation>
<evidence type="ECO:0000259" key="5">
    <source>
        <dbReference type="SMART" id="SM00644"/>
    </source>
</evidence>
<keyword evidence="6" id="KW-0614">Plasmid</keyword>
<dbReference type="EC" id="3.5.1.28" evidence="2"/>
<dbReference type="Pfam" id="PF01510">
    <property type="entry name" value="Amidase_2"/>
    <property type="match status" value="1"/>
</dbReference>
<dbReference type="PANTHER" id="PTHR30417:SF1">
    <property type="entry name" value="N-ACETYLMURAMOYL-L-ALANINE AMIDASE AMID"/>
    <property type="match status" value="1"/>
</dbReference>
<dbReference type="InterPro" id="IPR002502">
    <property type="entry name" value="Amidase_domain"/>
</dbReference>
<evidence type="ECO:0000256" key="1">
    <source>
        <dbReference type="ARBA" id="ARBA00001561"/>
    </source>
</evidence>
<organism evidence="6 7">
    <name type="scientific">Paenibacillus rhizovicinus</name>
    <dbReference type="NCBI Taxonomy" id="2704463"/>
    <lineage>
        <taxon>Bacteria</taxon>
        <taxon>Bacillati</taxon>
        <taxon>Bacillota</taxon>
        <taxon>Bacilli</taxon>
        <taxon>Bacillales</taxon>
        <taxon>Paenibacillaceae</taxon>
        <taxon>Paenibacillus</taxon>
    </lineage>
</organism>
<protein>
    <recommendedName>
        <fullName evidence="2">N-acetylmuramoyl-L-alanine amidase</fullName>
        <ecNumber evidence="2">3.5.1.28</ecNumber>
    </recommendedName>
</protein>
<dbReference type="CDD" id="cd06583">
    <property type="entry name" value="PGRP"/>
    <property type="match status" value="1"/>
</dbReference>
<dbReference type="SUPFAM" id="SSF55846">
    <property type="entry name" value="N-acetylmuramoyl-L-alanine amidase-like"/>
    <property type="match status" value="1"/>
</dbReference>
<evidence type="ECO:0000313" key="7">
    <source>
        <dbReference type="Proteomes" id="UP000479114"/>
    </source>
</evidence>
<accession>A0A6C0PBA9</accession>
<evidence type="ECO:0000313" key="6">
    <source>
        <dbReference type="EMBL" id="QHW35827.1"/>
    </source>
</evidence>
<dbReference type="Proteomes" id="UP000479114">
    <property type="component" value="Plasmid unnamed2"/>
</dbReference>
<evidence type="ECO:0000256" key="3">
    <source>
        <dbReference type="ARBA" id="ARBA00022801"/>
    </source>
</evidence>
<dbReference type="SMART" id="SM00644">
    <property type="entry name" value="Ami_2"/>
    <property type="match status" value="1"/>
</dbReference>
<dbReference type="GO" id="GO:0009253">
    <property type="term" value="P:peptidoglycan catabolic process"/>
    <property type="evidence" value="ECO:0007669"/>
    <property type="project" value="InterPro"/>
</dbReference>
<dbReference type="GO" id="GO:0009254">
    <property type="term" value="P:peptidoglycan turnover"/>
    <property type="evidence" value="ECO:0007669"/>
    <property type="project" value="TreeGrafter"/>
</dbReference>
<gene>
    <name evidence="6" type="ORF">GZH47_33590</name>
</gene>
<dbReference type="AlphaFoldDB" id="A0A6C0PBA9"/>